<evidence type="ECO:0000256" key="1">
    <source>
        <dbReference type="SAM" id="MobiDB-lite"/>
    </source>
</evidence>
<gene>
    <name evidence="2" type="ORF">SAMN04487966_1154</name>
</gene>
<protein>
    <submittedName>
        <fullName evidence="2">Uncharacterized protein</fullName>
    </submittedName>
</protein>
<accession>A0A1I7MSI8</accession>
<feature type="compositionally biased region" description="Polar residues" evidence="1">
    <location>
        <begin position="245"/>
        <end position="261"/>
    </location>
</feature>
<sequence>MAENEESEIAGEFGRTLRLALAGAMQAREVAARRAQMSAAQQQAETERQRHGQAVLARSVGQELHSTQFWKKAGSESIADHVTVAAHLAQHHPEARLGYMHAADRLRNDYGVNIEQINRDHPNALAERHAALRDALDDYFDRYRQDDHHDAAQEAQQQQQLESEEQTQTASREADSAAAVAEEAADLDKASDRQAEAHLDRMNTMTAEQAGDRQPETYQRMTPEQLAQIERAANNPELAGVRGRQSLTFGSPTGQRTQAASQALGRARSGRALTQGKVQEAGLSR</sequence>
<evidence type="ECO:0000313" key="2">
    <source>
        <dbReference type="EMBL" id="SFV24873.1"/>
    </source>
</evidence>
<dbReference type="Proteomes" id="UP000198881">
    <property type="component" value="Unassembled WGS sequence"/>
</dbReference>
<dbReference type="AlphaFoldDB" id="A0A1I7MSI8"/>
<dbReference type="RefSeq" id="WP_091699448.1">
    <property type="nucleotide sequence ID" value="NZ_FPCG01000015.1"/>
</dbReference>
<keyword evidence="3" id="KW-1185">Reference proteome</keyword>
<feature type="region of interest" description="Disordered" evidence="1">
    <location>
        <begin position="147"/>
        <end position="193"/>
    </location>
</feature>
<organism evidence="2 3">
    <name type="scientific">Micrococcus terreus</name>
    <dbReference type="NCBI Taxonomy" id="574650"/>
    <lineage>
        <taxon>Bacteria</taxon>
        <taxon>Bacillati</taxon>
        <taxon>Actinomycetota</taxon>
        <taxon>Actinomycetes</taxon>
        <taxon>Micrococcales</taxon>
        <taxon>Micrococcaceae</taxon>
        <taxon>Micrococcus</taxon>
    </lineage>
</organism>
<dbReference type="OrthoDB" id="4966621at2"/>
<feature type="compositionally biased region" description="Low complexity" evidence="1">
    <location>
        <begin position="153"/>
        <end position="182"/>
    </location>
</feature>
<dbReference type="EMBL" id="FPCG01000015">
    <property type="protein sequence ID" value="SFV24873.1"/>
    <property type="molecule type" value="Genomic_DNA"/>
</dbReference>
<reference evidence="2 3" key="1">
    <citation type="submission" date="2016-10" db="EMBL/GenBank/DDBJ databases">
        <authorList>
            <person name="de Groot N.N."/>
        </authorList>
    </citation>
    <scope>NUCLEOTIDE SEQUENCE [LARGE SCALE GENOMIC DNA]</scope>
    <source>
        <strain evidence="2 3">CGMCC 1.7054</strain>
    </source>
</reference>
<proteinExistence type="predicted"/>
<name>A0A1I7MSI8_9MICC</name>
<dbReference type="STRING" id="574650.SAMN04487966_1154"/>
<evidence type="ECO:0000313" key="3">
    <source>
        <dbReference type="Proteomes" id="UP000198881"/>
    </source>
</evidence>
<feature type="region of interest" description="Disordered" evidence="1">
    <location>
        <begin position="222"/>
        <end position="285"/>
    </location>
</feature>